<evidence type="ECO:0000256" key="7">
    <source>
        <dbReference type="SAM" id="Phobius"/>
    </source>
</evidence>
<evidence type="ECO:0000256" key="5">
    <source>
        <dbReference type="ARBA" id="ARBA00022989"/>
    </source>
</evidence>
<feature type="transmembrane region" description="Helical" evidence="7">
    <location>
        <begin position="438"/>
        <end position="457"/>
    </location>
</feature>
<dbReference type="Gene3D" id="1.20.1720.10">
    <property type="entry name" value="Multidrug resistance protein D"/>
    <property type="match status" value="1"/>
</dbReference>
<evidence type="ECO:0000256" key="4">
    <source>
        <dbReference type="ARBA" id="ARBA00022692"/>
    </source>
</evidence>
<sequence>MAELLAAASPRGRGVLTATVLGSGMAMLDGTVVNVALRRIGTTLGASVAELQWVVNAYMLSLASLILVGGALGDRFGRRRVYMVGVTWFAAASVLCGLARTPEQLIAARLVQGVGAALLTPGSLALIQASFRPQDRAAMIGRWAGLGGVAAAVGPVLGGWIVDNASWRWIFWINVPVAVVVLVLCRRCVPESCDEQVDRGFDVPGAVLGAVGLGALTYALIEAQEVAAGYVVTAAAVGTASLCLFVLRERRAPHPLVPLHLFRSRVFSIANAMTLLVYGALAAMLFFLVLQLQVSAGYTPLQAGFATVPLTVVMLLLSSRSGALAGRIGPRLQLSAGPVICAAGALLLRDVGAGTSYLTGVLPGLLVFSLGLVALVAPLTASVLATAPDRLAGTASGINNAVARTGSLLSVAALPAAVGITGADYRSAEAFTAGYTEALLVCALLLAAGGVVSLVGLRGVPRPAPRVPAPAPSR</sequence>
<dbReference type="EMBL" id="JAIEZQ010000001">
    <property type="protein sequence ID" value="MBY9074071.1"/>
    <property type="molecule type" value="Genomic_DNA"/>
</dbReference>
<feature type="transmembrane region" description="Helical" evidence="7">
    <location>
        <begin position="296"/>
        <end position="317"/>
    </location>
</feature>
<keyword evidence="6 7" id="KW-0472">Membrane</keyword>
<protein>
    <submittedName>
        <fullName evidence="9">MFS transporter</fullName>
    </submittedName>
</protein>
<dbReference type="Pfam" id="PF07690">
    <property type="entry name" value="MFS_1"/>
    <property type="match status" value="1"/>
</dbReference>
<evidence type="ECO:0000313" key="9">
    <source>
        <dbReference type="EMBL" id="MBY9074071.1"/>
    </source>
</evidence>
<feature type="transmembrane region" description="Helical" evidence="7">
    <location>
        <begin position="329"/>
        <end position="348"/>
    </location>
</feature>
<dbReference type="SUPFAM" id="SSF103473">
    <property type="entry name" value="MFS general substrate transporter"/>
    <property type="match status" value="1"/>
</dbReference>
<evidence type="ECO:0000313" key="10">
    <source>
        <dbReference type="Proteomes" id="UP000754710"/>
    </source>
</evidence>
<feature type="domain" description="Major facilitator superfamily (MFS) profile" evidence="8">
    <location>
        <begin position="15"/>
        <end position="461"/>
    </location>
</feature>
<dbReference type="RefSeq" id="WP_221023788.1">
    <property type="nucleotide sequence ID" value="NZ_JAIEZQ010000001.1"/>
</dbReference>
<dbReference type="InterPro" id="IPR004638">
    <property type="entry name" value="EmrB-like"/>
</dbReference>
<dbReference type="PROSITE" id="PS50850">
    <property type="entry name" value="MFS"/>
    <property type="match status" value="1"/>
</dbReference>
<comment type="caution">
    <text evidence="9">The sequence shown here is derived from an EMBL/GenBank/DDBJ whole genome shotgun (WGS) entry which is preliminary data.</text>
</comment>
<proteinExistence type="predicted"/>
<dbReference type="InterPro" id="IPR011701">
    <property type="entry name" value="MFS"/>
</dbReference>
<keyword evidence="2" id="KW-0813">Transport</keyword>
<dbReference type="CDD" id="cd17321">
    <property type="entry name" value="MFS_MMR_MDR_like"/>
    <property type="match status" value="1"/>
</dbReference>
<feature type="transmembrane region" description="Helical" evidence="7">
    <location>
        <begin position="360"/>
        <end position="385"/>
    </location>
</feature>
<comment type="subcellular location">
    <subcellularLocation>
        <location evidence="1">Cell membrane</location>
        <topology evidence="1">Multi-pass membrane protein</topology>
    </subcellularLocation>
</comment>
<dbReference type="NCBIfam" id="TIGR00711">
    <property type="entry name" value="efflux_EmrB"/>
    <property type="match status" value="1"/>
</dbReference>
<evidence type="ECO:0000256" key="6">
    <source>
        <dbReference type="ARBA" id="ARBA00023136"/>
    </source>
</evidence>
<evidence type="ECO:0000256" key="1">
    <source>
        <dbReference type="ARBA" id="ARBA00004651"/>
    </source>
</evidence>
<feature type="transmembrane region" description="Helical" evidence="7">
    <location>
        <begin position="268"/>
        <end position="290"/>
    </location>
</feature>
<accession>A0ABS7RGA9</accession>
<evidence type="ECO:0000259" key="8">
    <source>
        <dbReference type="PROSITE" id="PS50850"/>
    </source>
</evidence>
<evidence type="ECO:0000256" key="2">
    <source>
        <dbReference type="ARBA" id="ARBA00022448"/>
    </source>
</evidence>
<dbReference type="Gene3D" id="1.20.1250.20">
    <property type="entry name" value="MFS general substrate transporter like domains"/>
    <property type="match status" value="1"/>
</dbReference>
<name>A0ABS7RGA9_9ACTN</name>
<keyword evidence="3" id="KW-1003">Cell membrane</keyword>
<gene>
    <name evidence="9" type="ORF">K1X13_04460</name>
</gene>
<dbReference type="Proteomes" id="UP000754710">
    <property type="component" value="Unassembled WGS sequence"/>
</dbReference>
<dbReference type="PANTHER" id="PTHR42718">
    <property type="entry name" value="MAJOR FACILITATOR SUPERFAMILY MULTIDRUG TRANSPORTER MFSC"/>
    <property type="match status" value="1"/>
</dbReference>
<keyword evidence="4 7" id="KW-0812">Transmembrane</keyword>
<evidence type="ECO:0000256" key="3">
    <source>
        <dbReference type="ARBA" id="ARBA00022475"/>
    </source>
</evidence>
<reference evidence="9 10" key="1">
    <citation type="submission" date="2021-08" db="EMBL/GenBank/DDBJ databases">
        <title>Nocardioides bacterium WL0053 sp. nov., isolated from the sediment.</title>
        <authorList>
            <person name="Wang L."/>
            <person name="Zhang D."/>
            <person name="Zhang A."/>
        </authorList>
    </citation>
    <scope>NUCLEOTIDE SEQUENCE [LARGE SCALE GENOMIC DNA]</scope>
    <source>
        <strain evidence="9 10">WL0053</strain>
    </source>
</reference>
<feature type="transmembrane region" description="Helical" evidence="7">
    <location>
        <begin position="169"/>
        <end position="189"/>
    </location>
</feature>
<dbReference type="InterPro" id="IPR020846">
    <property type="entry name" value="MFS_dom"/>
</dbReference>
<dbReference type="InterPro" id="IPR036259">
    <property type="entry name" value="MFS_trans_sf"/>
</dbReference>
<feature type="transmembrane region" description="Helical" evidence="7">
    <location>
        <begin position="201"/>
        <end position="221"/>
    </location>
</feature>
<feature type="transmembrane region" description="Helical" evidence="7">
    <location>
        <begin position="143"/>
        <end position="163"/>
    </location>
</feature>
<keyword evidence="10" id="KW-1185">Reference proteome</keyword>
<dbReference type="PANTHER" id="PTHR42718:SF42">
    <property type="entry name" value="EXPORT PROTEIN"/>
    <property type="match status" value="1"/>
</dbReference>
<keyword evidence="5 7" id="KW-1133">Transmembrane helix</keyword>
<feature type="transmembrane region" description="Helical" evidence="7">
    <location>
        <begin position="397"/>
        <end position="418"/>
    </location>
</feature>
<feature type="transmembrane region" description="Helical" evidence="7">
    <location>
        <begin position="106"/>
        <end position="131"/>
    </location>
</feature>
<feature type="transmembrane region" description="Helical" evidence="7">
    <location>
        <begin position="81"/>
        <end position="100"/>
    </location>
</feature>
<organism evidence="9 10">
    <name type="scientific">Nocardioides jiangsuensis</name>
    <dbReference type="NCBI Taxonomy" id="2866161"/>
    <lineage>
        <taxon>Bacteria</taxon>
        <taxon>Bacillati</taxon>
        <taxon>Actinomycetota</taxon>
        <taxon>Actinomycetes</taxon>
        <taxon>Propionibacteriales</taxon>
        <taxon>Nocardioidaceae</taxon>
        <taxon>Nocardioides</taxon>
    </lineage>
</organism>
<feature type="transmembrane region" description="Helical" evidence="7">
    <location>
        <begin position="227"/>
        <end position="247"/>
    </location>
</feature>